<keyword evidence="3" id="KW-0813">Transport</keyword>
<feature type="transmembrane region" description="Helical" evidence="9">
    <location>
        <begin position="98"/>
        <end position="118"/>
    </location>
</feature>
<evidence type="ECO:0000256" key="8">
    <source>
        <dbReference type="ARBA" id="ARBA00023303"/>
    </source>
</evidence>
<evidence type="ECO:0000256" key="7">
    <source>
        <dbReference type="ARBA" id="ARBA00023136"/>
    </source>
</evidence>
<name>A0A5P1E424_ASPOF</name>
<evidence type="ECO:0008006" key="12">
    <source>
        <dbReference type="Google" id="ProtNLM"/>
    </source>
</evidence>
<dbReference type="AlphaFoldDB" id="A0A5P1E424"/>
<evidence type="ECO:0000256" key="1">
    <source>
        <dbReference type="ARBA" id="ARBA00004141"/>
    </source>
</evidence>
<dbReference type="GO" id="GO:0034220">
    <property type="term" value="P:monoatomic ion transmembrane transport"/>
    <property type="evidence" value="ECO:0007669"/>
    <property type="project" value="UniProtKB-KW"/>
</dbReference>
<dbReference type="OrthoDB" id="68611at2759"/>
<evidence type="ECO:0000256" key="4">
    <source>
        <dbReference type="ARBA" id="ARBA00022692"/>
    </source>
</evidence>
<dbReference type="Gramene" id="ONK56733">
    <property type="protein sequence ID" value="ONK56733"/>
    <property type="gene ID" value="A4U43_C10F12190"/>
</dbReference>
<feature type="transmembrane region" description="Helical" evidence="9">
    <location>
        <begin position="177"/>
        <end position="197"/>
    </location>
</feature>
<dbReference type="OMA" id="TRVATRC"/>
<comment type="similarity">
    <text evidence="2">Belongs to the aromatic acid exporter (TC 2.A.85) family.</text>
</comment>
<evidence type="ECO:0000256" key="6">
    <source>
        <dbReference type="ARBA" id="ARBA00023065"/>
    </source>
</evidence>
<dbReference type="GO" id="GO:0016020">
    <property type="term" value="C:membrane"/>
    <property type="evidence" value="ECO:0007669"/>
    <property type="project" value="UniProtKB-SubCell"/>
</dbReference>
<dbReference type="GO" id="GO:0015743">
    <property type="term" value="P:malate transport"/>
    <property type="evidence" value="ECO:0007669"/>
    <property type="project" value="InterPro"/>
</dbReference>
<gene>
    <name evidence="10" type="ORF">A4U43_C10F12190</name>
</gene>
<keyword evidence="7 9" id="KW-0472">Membrane</keyword>
<keyword evidence="6" id="KW-0406">Ion transport</keyword>
<sequence>MATERSVSGGLEWRVTIPEGSSVGLEPESSPLRKGWLGLVELANTMRSKVSGLGNMVWRLGADDPRKVVHGLKVGLALALVSLFYYTRPLYDGVGGAAMWAVMTVVVVFEFTVGGCLYKGINRGIATLTAGALAIGVHWIANKSGETFEPIIRSASVFMLASAATFSRFIPTIKIKFDYGITIFILTFSLVAVSGYRVDKLIELAEQRLSTVAIGIFICFLVAIFAFPVWAGSDLHLLITRNMDKLADSLEGSVDDYFSNDQTSEKEEAPSKKSQAYKCVLNAKASEDSLANLSKWEPPHGRFSFRHPWSQYQNIGTAMRYCAYCVEALNGCINSEIPTPEFTKKQLSDICIQLSSDCSKVLKDSSNSIKSMQRSGSIDFLVEEMNNGVQELHDRLTELQTDDMSLREVLPLIAAASLLIEIAKRVEGVVDAVDKLATAASFKNANDEKPEKTEVVTVEPVKELC</sequence>
<keyword evidence="5 9" id="KW-1133">Transmembrane helix</keyword>
<keyword evidence="4 9" id="KW-0812">Transmembrane</keyword>
<evidence type="ECO:0000313" key="11">
    <source>
        <dbReference type="Proteomes" id="UP000243459"/>
    </source>
</evidence>
<dbReference type="Proteomes" id="UP000243459">
    <property type="component" value="Chromosome 10"/>
</dbReference>
<accession>A0A5P1E424</accession>
<feature type="transmembrane region" description="Helical" evidence="9">
    <location>
        <begin position="68"/>
        <end position="86"/>
    </location>
</feature>
<reference evidence="11" key="1">
    <citation type="journal article" date="2017" name="Nat. Commun.">
        <title>The asparagus genome sheds light on the origin and evolution of a young Y chromosome.</title>
        <authorList>
            <person name="Harkess A."/>
            <person name="Zhou J."/>
            <person name="Xu C."/>
            <person name="Bowers J.E."/>
            <person name="Van der Hulst R."/>
            <person name="Ayyampalayam S."/>
            <person name="Mercati F."/>
            <person name="Riccardi P."/>
            <person name="McKain M.R."/>
            <person name="Kakrana A."/>
            <person name="Tang H."/>
            <person name="Ray J."/>
            <person name="Groenendijk J."/>
            <person name="Arikit S."/>
            <person name="Mathioni S.M."/>
            <person name="Nakano M."/>
            <person name="Shan H."/>
            <person name="Telgmann-Rauber A."/>
            <person name="Kanno A."/>
            <person name="Yue Z."/>
            <person name="Chen H."/>
            <person name="Li W."/>
            <person name="Chen Y."/>
            <person name="Xu X."/>
            <person name="Zhang Y."/>
            <person name="Luo S."/>
            <person name="Chen H."/>
            <person name="Gao J."/>
            <person name="Mao Z."/>
            <person name="Pires J.C."/>
            <person name="Luo M."/>
            <person name="Kudrna D."/>
            <person name="Wing R.A."/>
            <person name="Meyers B.C."/>
            <person name="Yi K."/>
            <person name="Kong H."/>
            <person name="Lavrijsen P."/>
            <person name="Sunseri F."/>
            <person name="Falavigna A."/>
            <person name="Ye Y."/>
            <person name="Leebens-Mack J.H."/>
            <person name="Chen G."/>
        </authorList>
    </citation>
    <scope>NUCLEOTIDE SEQUENCE [LARGE SCALE GENOMIC DNA]</scope>
    <source>
        <strain evidence="11">cv. DH0086</strain>
    </source>
</reference>
<feature type="transmembrane region" description="Helical" evidence="9">
    <location>
        <begin position="209"/>
        <end position="231"/>
    </location>
</feature>
<proteinExistence type="inferred from homology"/>
<evidence type="ECO:0000313" key="10">
    <source>
        <dbReference type="EMBL" id="ONK56733.1"/>
    </source>
</evidence>
<feature type="transmembrane region" description="Helical" evidence="9">
    <location>
        <begin position="153"/>
        <end position="170"/>
    </location>
</feature>
<protein>
    <recommendedName>
        <fullName evidence="12">Aluminum-activated malate transporter</fullName>
    </recommendedName>
</protein>
<evidence type="ECO:0000256" key="2">
    <source>
        <dbReference type="ARBA" id="ARBA00007079"/>
    </source>
</evidence>
<keyword evidence="11" id="KW-1185">Reference proteome</keyword>
<dbReference type="Pfam" id="PF11744">
    <property type="entry name" value="ALMT"/>
    <property type="match status" value="1"/>
</dbReference>
<dbReference type="PANTHER" id="PTHR31086">
    <property type="entry name" value="ALUMINUM-ACTIVATED MALATE TRANSPORTER 10"/>
    <property type="match status" value="1"/>
</dbReference>
<comment type="subcellular location">
    <subcellularLocation>
        <location evidence="1">Membrane</location>
        <topology evidence="1">Multi-pass membrane protein</topology>
    </subcellularLocation>
</comment>
<dbReference type="InterPro" id="IPR020966">
    <property type="entry name" value="ALMT"/>
</dbReference>
<evidence type="ECO:0000256" key="9">
    <source>
        <dbReference type="SAM" id="Phobius"/>
    </source>
</evidence>
<organism evidence="10 11">
    <name type="scientific">Asparagus officinalis</name>
    <name type="common">Garden asparagus</name>
    <dbReference type="NCBI Taxonomy" id="4686"/>
    <lineage>
        <taxon>Eukaryota</taxon>
        <taxon>Viridiplantae</taxon>
        <taxon>Streptophyta</taxon>
        <taxon>Embryophyta</taxon>
        <taxon>Tracheophyta</taxon>
        <taxon>Spermatophyta</taxon>
        <taxon>Magnoliopsida</taxon>
        <taxon>Liliopsida</taxon>
        <taxon>Asparagales</taxon>
        <taxon>Asparagaceae</taxon>
        <taxon>Asparagoideae</taxon>
        <taxon>Asparagus</taxon>
    </lineage>
</organism>
<feature type="transmembrane region" description="Helical" evidence="9">
    <location>
        <begin position="125"/>
        <end position="141"/>
    </location>
</feature>
<dbReference type="EMBL" id="CM007390">
    <property type="protein sequence ID" value="ONK56733.1"/>
    <property type="molecule type" value="Genomic_DNA"/>
</dbReference>
<evidence type="ECO:0000256" key="3">
    <source>
        <dbReference type="ARBA" id="ARBA00022448"/>
    </source>
</evidence>
<keyword evidence="8" id="KW-0407">Ion channel</keyword>
<evidence type="ECO:0000256" key="5">
    <source>
        <dbReference type="ARBA" id="ARBA00022989"/>
    </source>
</evidence>